<dbReference type="Pfam" id="PF13936">
    <property type="entry name" value="HTH_38"/>
    <property type="match status" value="1"/>
</dbReference>
<evidence type="ECO:0000313" key="5">
    <source>
        <dbReference type="Proteomes" id="UP000006437"/>
    </source>
</evidence>
<dbReference type="GO" id="GO:0006310">
    <property type="term" value="P:DNA recombination"/>
    <property type="evidence" value="ECO:0007669"/>
    <property type="project" value="UniProtKB-KW"/>
</dbReference>
<dbReference type="NCBIfam" id="NF033563">
    <property type="entry name" value="transpos_IS30"/>
    <property type="match status" value="1"/>
</dbReference>
<dbReference type="GO" id="GO:0004803">
    <property type="term" value="F:transposase activity"/>
    <property type="evidence" value="ECO:0007669"/>
    <property type="project" value="TreeGrafter"/>
</dbReference>
<protein>
    <recommendedName>
        <fullName evidence="3">Transposase IS30-like HTH domain-containing protein</fullName>
    </recommendedName>
</protein>
<feature type="region of interest" description="Disordered" evidence="2">
    <location>
        <begin position="140"/>
        <end position="159"/>
    </location>
</feature>
<dbReference type="BioCyc" id="EBAC796937-HMP:GMGH-2324-MONOMER"/>
<sequence>MSHYTHLSIEEREKSRVMLEQGISIRAIARILVRSPSTISREFNRNSYASGSYAAHHAQKKYLKRKSKCGKKAILQSNEQAKNYVIDRLDLMWTPEQISGRAKLEKQPFSISYNTIYRAVHSGILPIDIKKKMRFMNKHKKRKSSNDNRGKIPNTINISQRPSGCINRSRFGHFESDTVLGMRKTGLLGTHVERKSGL</sequence>
<gene>
    <name evidence="4" type="ORF">HMPREF9629_02270</name>
</gene>
<dbReference type="PANTHER" id="PTHR10948:SF23">
    <property type="entry name" value="TRANSPOSASE INSI FOR INSERTION SEQUENCE ELEMENT IS30A-RELATED"/>
    <property type="match status" value="1"/>
</dbReference>
<evidence type="ECO:0000256" key="2">
    <source>
        <dbReference type="SAM" id="MobiDB-lite"/>
    </source>
</evidence>
<dbReference type="PANTHER" id="PTHR10948">
    <property type="entry name" value="TRANSPOSASE"/>
    <property type="match status" value="1"/>
</dbReference>
<dbReference type="Proteomes" id="UP000006437">
    <property type="component" value="Unassembled WGS sequence"/>
</dbReference>
<name>G9X2D1_9FIRM</name>
<proteinExistence type="predicted"/>
<dbReference type="GO" id="GO:0005829">
    <property type="term" value="C:cytosol"/>
    <property type="evidence" value="ECO:0007669"/>
    <property type="project" value="TreeGrafter"/>
</dbReference>
<dbReference type="InterPro" id="IPR051917">
    <property type="entry name" value="Transposase-Integrase"/>
</dbReference>
<feature type="domain" description="Transposase IS30-like HTH" evidence="3">
    <location>
        <begin position="3"/>
        <end position="46"/>
    </location>
</feature>
<dbReference type="AlphaFoldDB" id="G9X2D1"/>
<accession>G9X2D1</accession>
<dbReference type="InterPro" id="IPR053392">
    <property type="entry name" value="Transposase_IS30-like"/>
</dbReference>
<evidence type="ECO:0000259" key="3">
    <source>
        <dbReference type="Pfam" id="PF13936"/>
    </source>
</evidence>
<evidence type="ECO:0000313" key="4">
    <source>
        <dbReference type="EMBL" id="EHL12556.1"/>
    </source>
</evidence>
<dbReference type="GO" id="GO:0032196">
    <property type="term" value="P:transposition"/>
    <property type="evidence" value="ECO:0007669"/>
    <property type="project" value="TreeGrafter"/>
</dbReference>
<keyword evidence="1" id="KW-0233">DNA recombination</keyword>
<dbReference type="EMBL" id="AFZE01000051">
    <property type="protein sequence ID" value="EHL12556.1"/>
    <property type="molecule type" value="Genomic_DNA"/>
</dbReference>
<comment type="caution">
    <text evidence="4">The sequence shown here is derived from an EMBL/GenBank/DDBJ whole genome shotgun (WGS) entry which is preliminary data.</text>
</comment>
<reference evidence="4 5" key="1">
    <citation type="submission" date="2011-08" db="EMBL/GenBank/DDBJ databases">
        <title>The Genome Sequence of Eubacteriaceae bacterium ACC19a.</title>
        <authorList>
            <consortium name="The Broad Institute Genome Sequencing Platform"/>
            <person name="Earl A."/>
            <person name="Ward D."/>
            <person name="Feldgarden M."/>
            <person name="Gevers D."/>
            <person name="Sizova M."/>
            <person name="Hazen A."/>
            <person name="Epstein S."/>
            <person name="Young S.K."/>
            <person name="Zeng Q."/>
            <person name="Gargeya S."/>
            <person name="Fitzgerald M."/>
            <person name="Haas B."/>
            <person name="Abouelleil A."/>
            <person name="Alvarado L."/>
            <person name="Arachchi H.M."/>
            <person name="Berlin A."/>
            <person name="Brown A."/>
            <person name="Chapman S.B."/>
            <person name="Chen Z."/>
            <person name="Dunbar C."/>
            <person name="Freedman E."/>
            <person name="Gearin G."/>
            <person name="Gellesch M."/>
            <person name="Goldberg J."/>
            <person name="Griggs A."/>
            <person name="Gujja S."/>
            <person name="Heiman D."/>
            <person name="Howarth C."/>
            <person name="Larson L."/>
            <person name="Lui A."/>
            <person name="MacDonald P.J.P."/>
            <person name="Montmayeur A."/>
            <person name="Murphy C."/>
            <person name="Neiman D."/>
            <person name="Pearson M."/>
            <person name="Priest M."/>
            <person name="Roberts A."/>
            <person name="Saif S."/>
            <person name="Shea T."/>
            <person name="Shenoy N."/>
            <person name="Sisk P."/>
            <person name="Stolte C."/>
            <person name="Sykes S."/>
            <person name="Wortman J."/>
            <person name="Nusbaum C."/>
            <person name="Birren B."/>
        </authorList>
    </citation>
    <scope>NUCLEOTIDE SEQUENCE [LARGE SCALE GENOMIC DNA]</scope>
    <source>
        <strain evidence="4 5">ACC19a</strain>
    </source>
</reference>
<evidence type="ECO:0000256" key="1">
    <source>
        <dbReference type="ARBA" id="ARBA00023172"/>
    </source>
</evidence>
<organism evidence="4 5">
    <name type="scientific">Peptoanaerobacter stomatis</name>
    <dbReference type="NCBI Taxonomy" id="796937"/>
    <lineage>
        <taxon>Bacteria</taxon>
        <taxon>Bacillati</taxon>
        <taxon>Bacillota</taxon>
        <taxon>Clostridia</taxon>
        <taxon>Peptostreptococcales</taxon>
        <taxon>Filifactoraceae</taxon>
        <taxon>Peptoanaerobacter</taxon>
    </lineage>
</organism>
<dbReference type="Gene3D" id="1.10.10.60">
    <property type="entry name" value="Homeodomain-like"/>
    <property type="match status" value="1"/>
</dbReference>
<dbReference type="InterPro" id="IPR025246">
    <property type="entry name" value="IS30-like_HTH"/>
</dbReference>
<dbReference type="HOGENOM" id="CLU_035706_9_0_9"/>